<dbReference type="OrthoDB" id="1923765at2759"/>
<evidence type="ECO:0000256" key="4">
    <source>
        <dbReference type="SAM" id="MobiDB-lite"/>
    </source>
</evidence>
<dbReference type="InterPro" id="IPR025064">
    <property type="entry name" value="DUF4005"/>
</dbReference>
<proteinExistence type="inferred from homology"/>
<evidence type="ECO:0000256" key="1">
    <source>
        <dbReference type="ARBA" id="ARBA00022860"/>
    </source>
</evidence>
<protein>
    <recommendedName>
        <fullName evidence="5">DUF4005 domain-containing protein</fullName>
    </recommendedName>
</protein>
<comment type="subunit">
    <text evidence="3">Binds to multiple calmodulin (CaM) in the presence of Ca(2+) and CaM-like proteins.</text>
</comment>
<dbReference type="Pfam" id="PF00612">
    <property type="entry name" value="IQ"/>
    <property type="match status" value="1"/>
</dbReference>
<dbReference type="EMBL" id="CM035409">
    <property type="protein sequence ID" value="KAH7438616.1"/>
    <property type="molecule type" value="Genomic_DNA"/>
</dbReference>
<dbReference type="PROSITE" id="PS50096">
    <property type="entry name" value="IQ"/>
    <property type="match status" value="2"/>
</dbReference>
<feature type="compositionally biased region" description="Polar residues" evidence="4">
    <location>
        <begin position="373"/>
        <end position="395"/>
    </location>
</feature>
<name>A0A8T2UXI4_CERRI</name>
<evidence type="ECO:0000256" key="2">
    <source>
        <dbReference type="ARBA" id="ARBA00024341"/>
    </source>
</evidence>
<dbReference type="InterPro" id="IPR000048">
    <property type="entry name" value="IQ_motif_EF-hand-BS"/>
</dbReference>
<keyword evidence="1" id="KW-0112">Calmodulin-binding</keyword>
<dbReference type="GO" id="GO:0005516">
    <property type="term" value="F:calmodulin binding"/>
    <property type="evidence" value="ECO:0007669"/>
    <property type="project" value="UniProtKB-KW"/>
</dbReference>
<feature type="region of interest" description="Disordered" evidence="4">
    <location>
        <begin position="424"/>
        <end position="488"/>
    </location>
</feature>
<keyword evidence="7" id="KW-1185">Reference proteome</keyword>
<feature type="region of interest" description="Disordered" evidence="4">
    <location>
        <begin position="367"/>
        <end position="397"/>
    </location>
</feature>
<feature type="compositionally biased region" description="Low complexity" evidence="4">
    <location>
        <begin position="425"/>
        <end position="439"/>
    </location>
</feature>
<comment type="caution">
    <text evidence="6">The sequence shown here is derived from an EMBL/GenBank/DDBJ whole genome shotgun (WGS) entry which is preliminary data.</text>
</comment>
<dbReference type="EMBL" id="CM035409">
    <property type="protein sequence ID" value="KAH7438615.1"/>
    <property type="molecule type" value="Genomic_DNA"/>
</dbReference>
<dbReference type="Pfam" id="PF13178">
    <property type="entry name" value="DUF4005"/>
    <property type="match status" value="1"/>
</dbReference>
<evidence type="ECO:0000256" key="3">
    <source>
        <dbReference type="ARBA" id="ARBA00024378"/>
    </source>
</evidence>
<dbReference type="PANTHER" id="PTHR32295:SF216">
    <property type="entry name" value="PROTEIN IQ-DOMAIN 3"/>
    <property type="match status" value="1"/>
</dbReference>
<feature type="region of interest" description="Disordered" evidence="4">
    <location>
        <begin position="1"/>
        <end position="27"/>
    </location>
</feature>
<organism evidence="6 7">
    <name type="scientific">Ceratopteris richardii</name>
    <name type="common">Triangle waterfern</name>
    <dbReference type="NCBI Taxonomy" id="49495"/>
    <lineage>
        <taxon>Eukaryota</taxon>
        <taxon>Viridiplantae</taxon>
        <taxon>Streptophyta</taxon>
        <taxon>Embryophyta</taxon>
        <taxon>Tracheophyta</taxon>
        <taxon>Polypodiopsida</taxon>
        <taxon>Polypodiidae</taxon>
        <taxon>Polypodiales</taxon>
        <taxon>Pteridineae</taxon>
        <taxon>Pteridaceae</taxon>
        <taxon>Parkerioideae</taxon>
        <taxon>Ceratopteris</taxon>
    </lineage>
</organism>
<sequence>MGKKGKWFSGVKNAFRSSPKDSSKVEGNAAVETVVRNIEQSSKSENIKPKKEKKRWSFGKSFSIDSSVDETHIMKPDTAREKSMNGDVQASCAVVTSIQTTSTEETAKLSACNRTEMESCKSETSLSASNGLSVEERAAIKIQTAFRGYLARRALRALRGLVRLQALIRGHSVRKQATLTLRCMQALVRVQARVRARRVRMSEEGQAVQRQLWQKHQQEMQSHKEMDEQNMQLWDDSIQSKEEIEAKKLSKQEAAIKRERALAYAFAHQQLWRTSPHQAASEFDKPHWGWSWLERWMAARPWESRVFEKETFESMSDDLQVNGAETEPIDPTSGLTVVTAKEHTVSTLDDSKPGDLVMTKIPTVIMKSETPHTKSQQRVTQVNGSSKSGTPNSRPVISKYSRAASVITDDESLASFSSSIPNYMSTTKSSNAKARAASNPKQRSMTLEADQLARKRQSFPLTRRSDMAASLNTPRSSISLSVAARSQR</sequence>
<dbReference type="PANTHER" id="PTHR32295">
    <property type="entry name" value="IQ-DOMAIN 5-RELATED"/>
    <property type="match status" value="1"/>
</dbReference>
<reference evidence="6" key="1">
    <citation type="submission" date="2021-08" db="EMBL/GenBank/DDBJ databases">
        <title>WGS assembly of Ceratopteris richardii.</title>
        <authorList>
            <person name="Marchant D.B."/>
            <person name="Chen G."/>
            <person name="Jenkins J."/>
            <person name="Shu S."/>
            <person name="Leebens-Mack J."/>
            <person name="Grimwood J."/>
            <person name="Schmutz J."/>
            <person name="Soltis P."/>
            <person name="Soltis D."/>
            <person name="Chen Z.-H."/>
        </authorList>
    </citation>
    <scope>NUCLEOTIDE SEQUENCE</scope>
    <source>
        <strain evidence="6">Whitten #5841</strain>
        <tissue evidence="6">Leaf</tissue>
    </source>
</reference>
<evidence type="ECO:0000313" key="7">
    <source>
        <dbReference type="Proteomes" id="UP000825935"/>
    </source>
</evidence>
<dbReference type="Gene3D" id="1.20.5.190">
    <property type="match status" value="1"/>
</dbReference>
<accession>A0A8T2UXI4</accession>
<feature type="compositionally biased region" description="Polar residues" evidence="4">
    <location>
        <begin position="470"/>
        <end position="488"/>
    </location>
</feature>
<dbReference type="AlphaFoldDB" id="A0A8T2UXI4"/>
<feature type="domain" description="DUF4005" evidence="5">
    <location>
        <begin position="383"/>
        <end position="471"/>
    </location>
</feature>
<evidence type="ECO:0000313" key="6">
    <source>
        <dbReference type="EMBL" id="KAH7438616.1"/>
    </source>
</evidence>
<dbReference type="Proteomes" id="UP000825935">
    <property type="component" value="Chromosome 4"/>
</dbReference>
<dbReference type="EMBL" id="CM035409">
    <property type="protein sequence ID" value="KAH7438617.1"/>
    <property type="molecule type" value="Genomic_DNA"/>
</dbReference>
<evidence type="ECO:0000259" key="5">
    <source>
        <dbReference type="Pfam" id="PF13178"/>
    </source>
</evidence>
<dbReference type="SMART" id="SM00015">
    <property type="entry name" value="IQ"/>
    <property type="match status" value="2"/>
</dbReference>
<gene>
    <name evidence="6" type="ORF">KP509_04G023100</name>
</gene>
<dbReference type="OMA" id="EIETSHD"/>
<comment type="similarity">
    <text evidence="2">Belongs to the IQD family.</text>
</comment>